<keyword evidence="3" id="KW-0378">Hydrolase</keyword>
<sequence length="174" mass="18798">MNDIPLKAELTSEAYQALFALTMDALPHEACGVLTGHRQPGHGLAGHRLAEIGSPAPAQAAADVLRVTGVLPVKNAAARPETQFAFDPHDWVRAVYDMQKNRQSLVGFFHSHPGSPPVPSKADHAGFPFAAVEHGSGTSYWILSPDALGRTLAIRTYWVRGESFLPLMLAQIRV</sequence>
<evidence type="ECO:0000256" key="2">
    <source>
        <dbReference type="ARBA" id="ARBA00022723"/>
    </source>
</evidence>
<dbReference type="Pfam" id="PF14464">
    <property type="entry name" value="Prok-JAB"/>
    <property type="match status" value="1"/>
</dbReference>
<organism evidence="7 8">
    <name type="scientific">Paenibacillus artemisiicola</name>
    <dbReference type="NCBI Taxonomy" id="1172618"/>
    <lineage>
        <taxon>Bacteria</taxon>
        <taxon>Bacillati</taxon>
        <taxon>Bacillota</taxon>
        <taxon>Bacilli</taxon>
        <taxon>Bacillales</taxon>
        <taxon>Paenibacillaceae</taxon>
        <taxon>Paenibacillus</taxon>
    </lineage>
</organism>
<keyword evidence="2" id="KW-0479">Metal-binding</keyword>
<dbReference type="RefSeq" id="WP_208848388.1">
    <property type="nucleotide sequence ID" value="NZ_JAGGDJ010000010.1"/>
</dbReference>
<name>A0ABS3WB91_9BACL</name>
<dbReference type="Gene3D" id="3.40.140.10">
    <property type="entry name" value="Cytidine Deaminase, domain 2"/>
    <property type="match status" value="1"/>
</dbReference>
<evidence type="ECO:0000256" key="4">
    <source>
        <dbReference type="ARBA" id="ARBA00022833"/>
    </source>
</evidence>
<keyword evidence="5" id="KW-0482">Metalloprotease</keyword>
<evidence type="ECO:0000256" key="3">
    <source>
        <dbReference type="ARBA" id="ARBA00022801"/>
    </source>
</evidence>
<evidence type="ECO:0000313" key="7">
    <source>
        <dbReference type="EMBL" id="MBO7745553.1"/>
    </source>
</evidence>
<comment type="caution">
    <text evidence="7">The sequence shown here is derived from an EMBL/GenBank/DDBJ whole genome shotgun (WGS) entry which is preliminary data.</text>
</comment>
<keyword evidence="4" id="KW-0862">Zinc</keyword>
<gene>
    <name evidence="7" type="ORF">I8J29_15190</name>
</gene>
<protein>
    <submittedName>
        <fullName evidence="7">M67 family metallopeptidase</fullName>
    </submittedName>
</protein>
<evidence type="ECO:0000259" key="6">
    <source>
        <dbReference type="Pfam" id="PF14464"/>
    </source>
</evidence>
<reference evidence="7 8" key="1">
    <citation type="submission" date="2021-03" db="EMBL/GenBank/DDBJ databases">
        <title>Paenibacillus artemisicola MWE-103 whole genome sequence.</title>
        <authorList>
            <person name="Ham Y.J."/>
        </authorList>
    </citation>
    <scope>NUCLEOTIDE SEQUENCE [LARGE SCALE GENOMIC DNA]</scope>
    <source>
        <strain evidence="7 8">MWE-103</strain>
    </source>
</reference>
<evidence type="ECO:0000256" key="5">
    <source>
        <dbReference type="ARBA" id="ARBA00023049"/>
    </source>
</evidence>
<dbReference type="PANTHER" id="PTHR34858">
    <property type="entry name" value="CYSO-CYSTEINE PEPTIDASE"/>
    <property type="match status" value="1"/>
</dbReference>
<dbReference type="PANTHER" id="PTHR34858:SF1">
    <property type="entry name" value="CYSO-CYSTEINE PEPTIDASE"/>
    <property type="match status" value="1"/>
</dbReference>
<evidence type="ECO:0000313" key="8">
    <source>
        <dbReference type="Proteomes" id="UP000670947"/>
    </source>
</evidence>
<accession>A0ABS3WB91</accession>
<proteinExistence type="predicted"/>
<dbReference type="SUPFAM" id="SSF102712">
    <property type="entry name" value="JAB1/MPN domain"/>
    <property type="match status" value="1"/>
</dbReference>
<evidence type="ECO:0000256" key="1">
    <source>
        <dbReference type="ARBA" id="ARBA00022670"/>
    </source>
</evidence>
<dbReference type="Proteomes" id="UP000670947">
    <property type="component" value="Unassembled WGS sequence"/>
</dbReference>
<dbReference type="EMBL" id="JAGGDJ010000010">
    <property type="protein sequence ID" value="MBO7745553.1"/>
    <property type="molecule type" value="Genomic_DNA"/>
</dbReference>
<keyword evidence="8" id="KW-1185">Reference proteome</keyword>
<dbReference type="CDD" id="cd08070">
    <property type="entry name" value="MPN_like"/>
    <property type="match status" value="1"/>
</dbReference>
<feature type="domain" description="JAB" evidence="6">
    <location>
        <begin position="13"/>
        <end position="144"/>
    </location>
</feature>
<dbReference type="InterPro" id="IPR028090">
    <property type="entry name" value="JAB_dom_prok"/>
</dbReference>
<dbReference type="InterPro" id="IPR051929">
    <property type="entry name" value="VirAsm_ModProt"/>
</dbReference>
<keyword evidence="1" id="KW-0645">Protease</keyword>